<dbReference type="Proteomes" id="UP001163324">
    <property type="component" value="Chromosome 2"/>
</dbReference>
<comment type="caution">
    <text evidence="1">The sequence shown here is derived from an EMBL/GenBank/DDBJ whole genome shotgun (WGS) entry which is preliminary data.</text>
</comment>
<name>A0ACC0VA62_9HYPO</name>
<evidence type="ECO:0000313" key="1">
    <source>
        <dbReference type="EMBL" id="KAI9902782.1"/>
    </source>
</evidence>
<dbReference type="EMBL" id="CM047941">
    <property type="protein sequence ID" value="KAI9902782.1"/>
    <property type="molecule type" value="Genomic_DNA"/>
</dbReference>
<sequence>MLNKNQAVASLLLAGGAQASLLYVASYSGYVSTLNLTDDGSGAKTLESVAESDGCSTAPSWLTLDKEKAVLYCLDEGFGTWPNGSFASLQTNDDGSLTLLDKEVTINGPVSAVPFGESGIAVAHYSGSGLTTWNVADPSAVVNLETQVYELDGPGADPERQEAPHPHEAVTDPTGKFVLVPDLGADLVRVFSVSAAGDELAPAEPLAVAAGSGPRHVTFAVHGETTYMYLITELSNQIFGYVVSYDEAGLGFEQIWESGTHGKDVEVPEYAGAAEILVTPDQNFLIASSRNESSFDIPSFHGSNATIPSDALISFSIDAATGALETLQEVPAGGLFPRHFSYNDDASLVAVGLQSDGRVVVISRDVETGELGDFVAWADVEGEVSNVIFA</sequence>
<organism evidence="1 2">
    <name type="scientific">Trichothecium roseum</name>
    <dbReference type="NCBI Taxonomy" id="47278"/>
    <lineage>
        <taxon>Eukaryota</taxon>
        <taxon>Fungi</taxon>
        <taxon>Dikarya</taxon>
        <taxon>Ascomycota</taxon>
        <taxon>Pezizomycotina</taxon>
        <taxon>Sordariomycetes</taxon>
        <taxon>Hypocreomycetidae</taxon>
        <taxon>Hypocreales</taxon>
        <taxon>Hypocreales incertae sedis</taxon>
        <taxon>Trichothecium</taxon>
    </lineage>
</organism>
<proteinExistence type="predicted"/>
<keyword evidence="2" id="KW-1185">Reference proteome</keyword>
<accession>A0ACC0VA62</accession>
<protein>
    <submittedName>
        <fullName evidence="1">Uncharacterized protein</fullName>
    </submittedName>
</protein>
<gene>
    <name evidence="1" type="ORF">N3K66_002134</name>
</gene>
<evidence type="ECO:0000313" key="2">
    <source>
        <dbReference type="Proteomes" id="UP001163324"/>
    </source>
</evidence>
<reference evidence="1" key="1">
    <citation type="submission" date="2022-10" db="EMBL/GenBank/DDBJ databases">
        <title>Complete Genome of Trichothecium roseum strain YXFP-22015, a Plant Pathogen Isolated from Citrus.</title>
        <authorList>
            <person name="Wang Y."/>
            <person name="Zhu L."/>
        </authorList>
    </citation>
    <scope>NUCLEOTIDE SEQUENCE</scope>
    <source>
        <strain evidence="1">YXFP-22015</strain>
    </source>
</reference>